<dbReference type="InterPro" id="IPR029033">
    <property type="entry name" value="His_PPase_superfam"/>
</dbReference>
<reference evidence="2 3" key="1">
    <citation type="submission" date="2024-10" db="EMBL/GenBank/DDBJ databases">
        <title>Updated reference genomes for cyclostephanoid diatoms.</title>
        <authorList>
            <person name="Roberts W.R."/>
            <person name="Alverson A.J."/>
        </authorList>
    </citation>
    <scope>NUCLEOTIDE SEQUENCE [LARGE SCALE GENOMIC DNA]</scope>
    <source>
        <strain evidence="2 3">AJA232-27</strain>
    </source>
</reference>
<dbReference type="Proteomes" id="UP001530293">
    <property type="component" value="Unassembled WGS sequence"/>
</dbReference>
<feature type="compositionally biased region" description="Low complexity" evidence="1">
    <location>
        <begin position="198"/>
        <end position="212"/>
    </location>
</feature>
<dbReference type="PANTHER" id="PTHR47821:SF2">
    <property type="entry name" value="PHOSPHOGLYCERATE MUTASE FAMILY PROTEIN"/>
    <property type="match status" value="1"/>
</dbReference>
<dbReference type="Gene3D" id="3.40.50.1240">
    <property type="entry name" value="Phosphoglycerate mutase-like"/>
    <property type="match status" value="1"/>
</dbReference>
<gene>
    <name evidence="2" type="ORF">ACHAWU_010193</name>
</gene>
<dbReference type="CDD" id="cd07067">
    <property type="entry name" value="HP_PGM_like"/>
    <property type="match status" value="1"/>
</dbReference>
<keyword evidence="3" id="KW-1185">Reference proteome</keyword>
<dbReference type="SMART" id="SM00855">
    <property type="entry name" value="PGAM"/>
    <property type="match status" value="1"/>
</dbReference>
<dbReference type="InterPro" id="IPR013078">
    <property type="entry name" value="His_Pase_superF_clade-1"/>
</dbReference>
<evidence type="ECO:0000256" key="1">
    <source>
        <dbReference type="SAM" id="MobiDB-lite"/>
    </source>
</evidence>
<comment type="caution">
    <text evidence="2">The sequence shown here is derived from an EMBL/GenBank/DDBJ whole genome shotgun (WGS) entry which is preliminary data.</text>
</comment>
<dbReference type="EMBL" id="JALLBG020000152">
    <property type="protein sequence ID" value="KAL3761280.1"/>
    <property type="molecule type" value="Genomic_DNA"/>
</dbReference>
<sequence>MPSSAPPPSSSPSTANIINHLSQRSSSSNYSSSLTNKYYALRHGQSLANIAKIISSDPAISTKQHGLSELGKEQVRIAGEAFATDYMESISNNNGDDTNQGVAIFSSDFLRATETATIFASILRKHDIPIYQNNIILETRLRERYFGELNGGPDTRYQEVWNEDVKDANHVKFGVESANSVLERTTRFIVELEDRLSMTSSSSESNEQGGTETDQEGRCNRRPWMVILVAHGDVLQISQTGFLLHEDASRHRSLDHLETATVRELTLHHESVGVKWHAATTS</sequence>
<organism evidence="2 3">
    <name type="scientific">Discostella pseudostelligera</name>
    <dbReference type="NCBI Taxonomy" id="259834"/>
    <lineage>
        <taxon>Eukaryota</taxon>
        <taxon>Sar</taxon>
        <taxon>Stramenopiles</taxon>
        <taxon>Ochrophyta</taxon>
        <taxon>Bacillariophyta</taxon>
        <taxon>Coscinodiscophyceae</taxon>
        <taxon>Thalassiosirophycidae</taxon>
        <taxon>Stephanodiscales</taxon>
        <taxon>Stephanodiscaceae</taxon>
        <taxon>Discostella</taxon>
    </lineage>
</organism>
<evidence type="ECO:0000313" key="2">
    <source>
        <dbReference type="EMBL" id="KAL3761280.1"/>
    </source>
</evidence>
<feature type="region of interest" description="Disordered" evidence="1">
    <location>
        <begin position="198"/>
        <end position="217"/>
    </location>
</feature>
<dbReference type="PANTHER" id="PTHR47821">
    <property type="entry name" value="PHOSPHOGLYCERATE MUTASE FAMILY PROTEIN"/>
    <property type="match status" value="1"/>
</dbReference>
<accession>A0ABD3ML98</accession>
<evidence type="ECO:0000313" key="3">
    <source>
        <dbReference type="Proteomes" id="UP001530293"/>
    </source>
</evidence>
<dbReference type="AlphaFoldDB" id="A0ABD3ML98"/>
<protein>
    <submittedName>
        <fullName evidence="2">Uncharacterized protein</fullName>
    </submittedName>
</protein>
<dbReference type="Pfam" id="PF00300">
    <property type="entry name" value="His_Phos_1"/>
    <property type="match status" value="1"/>
</dbReference>
<name>A0ABD3ML98_9STRA</name>
<proteinExistence type="predicted"/>
<dbReference type="SUPFAM" id="SSF53254">
    <property type="entry name" value="Phosphoglycerate mutase-like"/>
    <property type="match status" value="1"/>
</dbReference>